<keyword evidence="5" id="KW-0234">DNA repair</keyword>
<dbReference type="GO" id="GO:0006289">
    <property type="term" value="P:nucleotide-excision repair"/>
    <property type="evidence" value="ECO:0007669"/>
    <property type="project" value="InterPro"/>
</dbReference>
<dbReference type="Proteomes" id="UP000231450">
    <property type="component" value="Unassembled WGS sequence"/>
</dbReference>
<dbReference type="Gene3D" id="4.10.860.10">
    <property type="entry name" value="UVR domain"/>
    <property type="match status" value="1"/>
</dbReference>
<dbReference type="GO" id="GO:0009381">
    <property type="term" value="F:excinuclease ABC activity"/>
    <property type="evidence" value="ECO:0007669"/>
    <property type="project" value="InterPro"/>
</dbReference>
<dbReference type="SUPFAM" id="SSF82771">
    <property type="entry name" value="GIY-YIG endonuclease"/>
    <property type="match status" value="1"/>
</dbReference>
<keyword evidence="4" id="KW-0267">Excision nuclease</keyword>
<dbReference type="SMART" id="SM00465">
    <property type="entry name" value="GIYc"/>
    <property type="match status" value="1"/>
</dbReference>
<evidence type="ECO:0000256" key="3">
    <source>
        <dbReference type="ARBA" id="ARBA00022769"/>
    </source>
</evidence>
<evidence type="ECO:0000256" key="1">
    <source>
        <dbReference type="ARBA" id="ARBA00022490"/>
    </source>
</evidence>
<gene>
    <name evidence="9" type="ORF">COU81_01160</name>
</gene>
<dbReference type="Pfam" id="PF08459">
    <property type="entry name" value="UvrC_RNaseH_dom"/>
    <property type="match status" value="1"/>
</dbReference>
<dbReference type="GO" id="GO:0009380">
    <property type="term" value="C:excinuclease repair complex"/>
    <property type="evidence" value="ECO:0007669"/>
    <property type="project" value="TreeGrafter"/>
</dbReference>
<comment type="caution">
    <text evidence="9">The sequence shown here is derived from an EMBL/GenBank/DDBJ whole genome shotgun (WGS) entry which is preliminary data.</text>
</comment>
<evidence type="ECO:0000259" key="7">
    <source>
        <dbReference type="PROSITE" id="PS50164"/>
    </source>
</evidence>
<dbReference type="Gene3D" id="3.30.420.340">
    <property type="entry name" value="UvrC, RNAse H endonuclease domain"/>
    <property type="match status" value="1"/>
</dbReference>
<feature type="domain" description="GIY-YIG" evidence="7">
    <location>
        <begin position="15"/>
        <end position="93"/>
    </location>
</feature>
<dbReference type="InterPro" id="IPR047296">
    <property type="entry name" value="GIY-YIG_UvrC_Cho"/>
</dbReference>
<feature type="domain" description="UVR" evidence="6">
    <location>
        <begin position="198"/>
        <end position="233"/>
    </location>
</feature>
<keyword evidence="3" id="KW-0228">DNA excision</keyword>
<dbReference type="PANTHER" id="PTHR30562">
    <property type="entry name" value="UVRC/OXIDOREDUCTASE"/>
    <property type="match status" value="1"/>
</dbReference>
<dbReference type="InterPro" id="IPR036876">
    <property type="entry name" value="UVR_dom_sf"/>
</dbReference>
<keyword evidence="1" id="KW-0963">Cytoplasm</keyword>
<dbReference type="InterPro" id="IPR035901">
    <property type="entry name" value="GIY-YIG_endonuc_sf"/>
</dbReference>
<evidence type="ECO:0000256" key="5">
    <source>
        <dbReference type="ARBA" id="ARBA00023204"/>
    </source>
</evidence>
<organism evidence="9 10">
    <name type="scientific">Candidatus Portnoybacteria bacterium CG10_big_fil_rev_8_21_14_0_10_36_7</name>
    <dbReference type="NCBI Taxonomy" id="1974812"/>
    <lineage>
        <taxon>Bacteria</taxon>
        <taxon>Candidatus Portnoyibacteriota</taxon>
    </lineage>
</organism>
<dbReference type="CDD" id="cd10434">
    <property type="entry name" value="GIY-YIG_UvrC_Cho"/>
    <property type="match status" value="1"/>
</dbReference>
<evidence type="ECO:0000256" key="4">
    <source>
        <dbReference type="ARBA" id="ARBA00022881"/>
    </source>
</evidence>
<dbReference type="InterPro" id="IPR038476">
    <property type="entry name" value="UvrC_RNase_H_dom_sf"/>
</dbReference>
<dbReference type="Pfam" id="PF01541">
    <property type="entry name" value="GIY-YIG"/>
    <property type="match status" value="1"/>
</dbReference>
<dbReference type="AlphaFoldDB" id="A0A2M8KEM9"/>
<evidence type="ECO:0000313" key="10">
    <source>
        <dbReference type="Proteomes" id="UP000231450"/>
    </source>
</evidence>
<evidence type="ECO:0000256" key="2">
    <source>
        <dbReference type="ARBA" id="ARBA00022763"/>
    </source>
</evidence>
<dbReference type="PANTHER" id="PTHR30562:SF1">
    <property type="entry name" value="UVRABC SYSTEM PROTEIN C"/>
    <property type="match status" value="1"/>
</dbReference>
<dbReference type="Pfam" id="PF02151">
    <property type="entry name" value="UVR"/>
    <property type="match status" value="1"/>
</dbReference>
<feature type="domain" description="UvrC family homology region profile" evidence="8">
    <location>
        <begin position="257"/>
        <end position="355"/>
    </location>
</feature>
<dbReference type="PROSITE" id="PS50165">
    <property type="entry name" value="UVRC"/>
    <property type="match status" value="1"/>
</dbReference>
<dbReference type="InterPro" id="IPR000305">
    <property type="entry name" value="GIY-YIG_endonuc"/>
</dbReference>
<dbReference type="Gene3D" id="3.40.1440.10">
    <property type="entry name" value="GIY-YIG endonuclease"/>
    <property type="match status" value="1"/>
</dbReference>
<evidence type="ECO:0000313" key="9">
    <source>
        <dbReference type="EMBL" id="PJE58365.1"/>
    </source>
</evidence>
<reference evidence="10" key="1">
    <citation type="submission" date="2017-09" db="EMBL/GenBank/DDBJ databases">
        <title>Depth-based differentiation of microbial function through sediment-hosted aquifers and enrichment of novel symbionts in the deep terrestrial subsurface.</title>
        <authorList>
            <person name="Probst A.J."/>
            <person name="Ladd B."/>
            <person name="Jarett J.K."/>
            <person name="Geller-Mcgrath D.E."/>
            <person name="Sieber C.M.K."/>
            <person name="Emerson J.B."/>
            <person name="Anantharaman K."/>
            <person name="Thomas B.C."/>
            <person name="Malmstrom R."/>
            <person name="Stieglmeier M."/>
            <person name="Klingl A."/>
            <person name="Woyke T."/>
            <person name="Ryan C.M."/>
            <person name="Banfield J.F."/>
        </authorList>
    </citation>
    <scope>NUCLEOTIDE SEQUENCE [LARGE SCALE GENOMIC DNA]</scope>
</reference>
<protein>
    <recommendedName>
        <fullName evidence="11">Excinuclease ABC subunit C</fullName>
    </recommendedName>
</protein>
<dbReference type="InterPro" id="IPR050066">
    <property type="entry name" value="UvrABC_protein_C"/>
</dbReference>
<dbReference type="SUPFAM" id="SSF46600">
    <property type="entry name" value="C-terminal UvrC-binding domain of UvrB"/>
    <property type="match status" value="1"/>
</dbReference>
<sequence length="423" mass="49006">MPKNILKDKIKKLPVDPGVYLFLNASKEIIYVGKAISLRKRVSSYFVKENLGPKTDRLVSQIAYVKFIKVFSEFEALLLEAELIKSHKPFFNVQAKDDKSPLYIKITNDDIPLVTVTRREKRERGVYLKGPFPSAKTTRDVLKIIRKIFPYCRHKNPKKPCLYVHLGLCPYPYGSQDKKEKYLQTAEKIKKLLSGKNKALIRDIAKQMQSASKNLRYEEASELKLKIQKLQYILTTFHAPREFLERPTLVDDLNMTKLKDLKEKLEIHKIPKRIECYDISNIGGKLATGSMVVFKNGRAGKGEYRRFRIKFKKTADDYDMLREILARRFKHEWPHPDLIIIDGGRGQLNAALSIMSKYKLSIPVVSLAKKLETIFVPGKVLPISLEKDSPARQLAQAIRDEAHRVAIRYHRLLRSKDFLRKNQ</sequence>
<dbReference type="InterPro" id="IPR001943">
    <property type="entry name" value="UVR_dom"/>
</dbReference>
<evidence type="ECO:0000259" key="8">
    <source>
        <dbReference type="PROSITE" id="PS50165"/>
    </source>
</evidence>
<keyword evidence="2" id="KW-0227">DNA damage</keyword>
<dbReference type="PROSITE" id="PS50164">
    <property type="entry name" value="GIY_YIG"/>
    <property type="match status" value="1"/>
</dbReference>
<dbReference type="EMBL" id="PFDW01000024">
    <property type="protein sequence ID" value="PJE58365.1"/>
    <property type="molecule type" value="Genomic_DNA"/>
</dbReference>
<accession>A0A2M8KEM9</accession>
<dbReference type="PROSITE" id="PS50151">
    <property type="entry name" value="UVR"/>
    <property type="match status" value="1"/>
</dbReference>
<evidence type="ECO:0008006" key="11">
    <source>
        <dbReference type="Google" id="ProtNLM"/>
    </source>
</evidence>
<dbReference type="FunFam" id="3.40.1440.10:FF:000001">
    <property type="entry name" value="UvrABC system protein C"/>
    <property type="match status" value="1"/>
</dbReference>
<dbReference type="InterPro" id="IPR001162">
    <property type="entry name" value="UvrC_RNase_H_dom"/>
</dbReference>
<evidence type="ECO:0000259" key="6">
    <source>
        <dbReference type="PROSITE" id="PS50151"/>
    </source>
</evidence>
<proteinExistence type="predicted"/>
<name>A0A2M8KEM9_9BACT</name>